<gene>
    <name evidence="2" type="ORF">H4W30_007490</name>
</gene>
<keyword evidence="1" id="KW-0472">Membrane</keyword>
<keyword evidence="3" id="KW-1185">Reference proteome</keyword>
<evidence type="ECO:0000313" key="3">
    <source>
        <dbReference type="Proteomes" id="UP000656548"/>
    </source>
</evidence>
<sequence>MPMTSVVDTQTHKVTWSPAPIALLIMAVVTEVASIPLTVQAFRWAFAPLGTFQEIVGGLIWPLALHAAAIAAVLIRPRAQELLRLTRLFRAVVVLLVVFSGLGMWSQHGGDPVAIAIAAAVAGGGPILVRVAVNTLRSPAAAE</sequence>
<feature type="transmembrane region" description="Helical" evidence="1">
    <location>
        <begin position="113"/>
        <end position="133"/>
    </location>
</feature>
<feature type="transmembrane region" description="Helical" evidence="1">
    <location>
        <begin position="87"/>
        <end position="107"/>
    </location>
</feature>
<organism evidence="2 3">
    <name type="scientific">Amycolatopsis roodepoortensis</name>
    <dbReference type="NCBI Taxonomy" id="700274"/>
    <lineage>
        <taxon>Bacteria</taxon>
        <taxon>Bacillati</taxon>
        <taxon>Actinomycetota</taxon>
        <taxon>Actinomycetes</taxon>
        <taxon>Pseudonocardiales</taxon>
        <taxon>Pseudonocardiaceae</taxon>
        <taxon>Amycolatopsis</taxon>
    </lineage>
</organism>
<evidence type="ECO:0000256" key="1">
    <source>
        <dbReference type="SAM" id="Phobius"/>
    </source>
</evidence>
<dbReference type="RefSeq" id="WP_192746973.1">
    <property type="nucleotide sequence ID" value="NZ_JADBEJ010000006.1"/>
</dbReference>
<dbReference type="EMBL" id="JADBEJ010000006">
    <property type="protein sequence ID" value="MBE1580409.1"/>
    <property type="molecule type" value="Genomic_DNA"/>
</dbReference>
<protein>
    <submittedName>
        <fullName evidence="2">Uncharacterized protein</fullName>
    </submittedName>
</protein>
<keyword evidence="1" id="KW-0812">Transmembrane</keyword>
<accession>A0ABR9LI96</accession>
<reference evidence="2 3" key="1">
    <citation type="submission" date="2020-10" db="EMBL/GenBank/DDBJ databases">
        <title>Sequencing the genomes of 1000 actinobacteria strains.</title>
        <authorList>
            <person name="Klenk H.-P."/>
        </authorList>
    </citation>
    <scope>NUCLEOTIDE SEQUENCE [LARGE SCALE GENOMIC DNA]</scope>
    <source>
        <strain evidence="2 3">DSM 46661</strain>
    </source>
</reference>
<feature type="transmembrane region" description="Helical" evidence="1">
    <location>
        <begin position="21"/>
        <end position="43"/>
    </location>
</feature>
<proteinExistence type="predicted"/>
<feature type="transmembrane region" description="Helical" evidence="1">
    <location>
        <begin position="55"/>
        <end position="75"/>
    </location>
</feature>
<keyword evidence="1" id="KW-1133">Transmembrane helix</keyword>
<comment type="caution">
    <text evidence="2">The sequence shown here is derived from an EMBL/GenBank/DDBJ whole genome shotgun (WGS) entry which is preliminary data.</text>
</comment>
<dbReference type="Proteomes" id="UP000656548">
    <property type="component" value="Unassembled WGS sequence"/>
</dbReference>
<evidence type="ECO:0000313" key="2">
    <source>
        <dbReference type="EMBL" id="MBE1580409.1"/>
    </source>
</evidence>
<name>A0ABR9LI96_9PSEU</name>